<dbReference type="AlphaFoldDB" id="A0A1L9RPR7"/>
<sequence>MEVNGHCDPQYSSLRDLLQSHLQTDELGASLCVSIDGRTVIDIWGGYADTARTQPWKEDTIAPVWSISKTVTNLAALVLIDRGLLNPYEKVSKYWPEFAQNGKEDIEVRHVLSHTAGLPAWETPITLEELYDIPLATEKLAKQAPWWTSRTVSGYHLVTQGHLVGELVRRISGKTLAQFIRDEFTTPLNADFLLGVPEKDWPRIAEIIPPESMPTSINIDANSIPARAGGKQGTPVPAVASMTPAFRQAEMGASSGFSNARAVNKILSMISLGGEVNGKCFLSPETIELIFREQTNGKDLVLGSHLRFGIGFGLPVPQTVPFIPDDKVCYWGGWGGSIVIMDLNRKMTITYVMNKMGSGTMGTSRTGDFVRKIYQIYNEKA</sequence>
<dbReference type="GeneID" id="63746468"/>
<dbReference type="SUPFAM" id="SSF56601">
    <property type="entry name" value="beta-lactamase/transpeptidase-like"/>
    <property type="match status" value="1"/>
</dbReference>
<dbReference type="STRING" id="1073089.A0A1L9RPR7"/>
<gene>
    <name evidence="2" type="ORF">ASPWEDRAFT_170434</name>
</gene>
<dbReference type="InterPro" id="IPR052907">
    <property type="entry name" value="Beta-lactamase/esterase"/>
</dbReference>
<dbReference type="InterPro" id="IPR012338">
    <property type="entry name" value="Beta-lactam/transpept-like"/>
</dbReference>
<evidence type="ECO:0000259" key="1">
    <source>
        <dbReference type="Pfam" id="PF00144"/>
    </source>
</evidence>
<protein>
    <recommendedName>
        <fullName evidence="1">Beta-lactamase-related domain-containing protein</fullName>
    </recommendedName>
</protein>
<dbReference type="Pfam" id="PF00144">
    <property type="entry name" value="Beta-lactamase"/>
    <property type="match status" value="1"/>
</dbReference>
<organism evidence="2 3">
    <name type="scientific">Aspergillus wentii DTO 134E9</name>
    <dbReference type="NCBI Taxonomy" id="1073089"/>
    <lineage>
        <taxon>Eukaryota</taxon>
        <taxon>Fungi</taxon>
        <taxon>Dikarya</taxon>
        <taxon>Ascomycota</taxon>
        <taxon>Pezizomycotina</taxon>
        <taxon>Eurotiomycetes</taxon>
        <taxon>Eurotiomycetidae</taxon>
        <taxon>Eurotiales</taxon>
        <taxon>Aspergillaceae</taxon>
        <taxon>Aspergillus</taxon>
        <taxon>Aspergillus subgen. Cremei</taxon>
    </lineage>
</organism>
<dbReference type="Gene3D" id="3.40.710.10">
    <property type="entry name" value="DD-peptidase/beta-lactamase superfamily"/>
    <property type="match status" value="1"/>
</dbReference>
<accession>A0A1L9RPR7</accession>
<dbReference type="EMBL" id="KV878211">
    <property type="protein sequence ID" value="OJJ36931.1"/>
    <property type="molecule type" value="Genomic_DNA"/>
</dbReference>
<dbReference type="Proteomes" id="UP000184383">
    <property type="component" value="Unassembled WGS sequence"/>
</dbReference>
<reference evidence="3" key="1">
    <citation type="journal article" date="2017" name="Genome Biol.">
        <title>Comparative genomics reveals high biological diversity and specific adaptations in the industrially and medically important fungal genus Aspergillus.</title>
        <authorList>
            <person name="de Vries R.P."/>
            <person name="Riley R."/>
            <person name="Wiebenga A."/>
            <person name="Aguilar-Osorio G."/>
            <person name="Amillis S."/>
            <person name="Uchima C.A."/>
            <person name="Anderluh G."/>
            <person name="Asadollahi M."/>
            <person name="Askin M."/>
            <person name="Barry K."/>
            <person name="Battaglia E."/>
            <person name="Bayram O."/>
            <person name="Benocci T."/>
            <person name="Braus-Stromeyer S.A."/>
            <person name="Caldana C."/>
            <person name="Canovas D."/>
            <person name="Cerqueira G.C."/>
            <person name="Chen F."/>
            <person name="Chen W."/>
            <person name="Choi C."/>
            <person name="Clum A."/>
            <person name="Dos Santos R.A."/>
            <person name="Damasio A.R."/>
            <person name="Diallinas G."/>
            <person name="Emri T."/>
            <person name="Fekete E."/>
            <person name="Flipphi M."/>
            <person name="Freyberg S."/>
            <person name="Gallo A."/>
            <person name="Gournas C."/>
            <person name="Habgood R."/>
            <person name="Hainaut M."/>
            <person name="Harispe M.L."/>
            <person name="Henrissat B."/>
            <person name="Hilden K.S."/>
            <person name="Hope R."/>
            <person name="Hossain A."/>
            <person name="Karabika E."/>
            <person name="Karaffa L."/>
            <person name="Karanyi Z."/>
            <person name="Krasevec N."/>
            <person name="Kuo A."/>
            <person name="Kusch H."/>
            <person name="LaButti K."/>
            <person name="Lagendijk E.L."/>
            <person name="Lapidus A."/>
            <person name="Levasseur A."/>
            <person name="Lindquist E."/>
            <person name="Lipzen A."/>
            <person name="Logrieco A.F."/>
            <person name="MacCabe A."/>
            <person name="Maekelae M.R."/>
            <person name="Malavazi I."/>
            <person name="Melin P."/>
            <person name="Meyer V."/>
            <person name="Mielnichuk N."/>
            <person name="Miskei M."/>
            <person name="Molnar A.P."/>
            <person name="Mule G."/>
            <person name="Ngan C.Y."/>
            <person name="Orejas M."/>
            <person name="Orosz E."/>
            <person name="Ouedraogo J.P."/>
            <person name="Overkamp K.M."/>
            <person name="Park H.-S."/>
            <person name="Perrone G."/>
            <person name="Piumi F."/>
            <person name="Punt P.J."/>
            <person name="Ram A.F."/>
            <person name="Ramon A."/>
            <person name="Rauscher S."/>
            <person name="Record E."/>
            <person name="Riano-Pachon D.M."/>
            <person name="Robert V."/>
            <person name="Roehrig J."/>
            <person name="Ruller R."/>
            <person name="Salamov A."/>
            <person name="Salih N.S."/>
            <person name="Samson R.A."/>
            <person name="Sandor E."/>
            <person name="Sanguinetti M."/>
            <person name="Schuetze T."/>
            <person name="Sepcic K."/>
            <person name="Shelest E."/>
            <person name="Sherlock G."/>
            <person name="Sophianopoulou V."/>
            <person name="Squina F.M."/>
            <person name="Sun H."/>
            <person name="Susca A."/>
            <person name="Todd R.B."/>
            <person name="Tsang A."/>
            <person name="Unkles S.E."/>
            <person name="van de Wiele N."/>
            <person name="van Rossen-Uffink D."/>
            <person name="Oliveira J.V."/>
            <person name="Vesth T.C."/>
            <person name="Visser J."/>
            <person name="Yu J.-H."/>
            <person name="Zhou M."/>
            <person name="Andersen M.R."/>
            <person name="Archer D.B."/>
            <person name="Baker S.E."/>
            <person name="Benoit I."/>
            <person name="Brakhage A.A."/>
            <person name="Braus G.H."/>
            <person name="Fischer R."/>
            <person name="Frisvad J.C."/>
            <person name="Goldman G.H."/>
            <person name="Houbraken J."/>
            <person name="Oakley B."/>
            <person name="Pocsi I."/>
            <person name="Scazzocchio C."/>
            <person name="Seiboth B."/>
            <person name="vanKuyk P.A."/>
            <person name="Wortman J."/>
            <person name="Dyer P.S."/>
            <person name="Grigoriev I.V."/>
        </authorList>
    </citation>
    <scope>NUCLEOTIDE SEQUENCE [LARGE SCALE GENOMIC DNA]</scope>
    <source>
        <strain evidence="3">DTO 134E9</strain>
    </source>
</reference>
<dbReference type="VEuPathDB" id="FungiDB:ASPWEDRAFT_170434"/>
<dbReference type="PANTHER" id="PTHR43319">
    <property type="entry name" value="BETA-LACTAMASE-RELATED"/>
    <property type="match status" value="1"/>
</dbReference>
<evidence type="ECO:0000313" key="3">
    <source>
        <dbReference type="Proteomes" id="UP000184383"/>
    </source>
</evidence>
<evidence type="ECO:0000313" key="2">
    <source>
        <dbReference type="EMBL" id="OJJ36931.1"/>
    </source>
</evidence>
<dbReference type="RefSeq" id="XP_040690607.1">
    <property type="nucleotide sequence ID" value="XM_040830620.1"/>
</dbReference>
<feature type="domain" description="Beta-lactamase-related" evidence="1">
    <location>
        <begin position="17"/>
        <end position="361"/>
    </location>
</feature>
<proteinExistence type="predicted"/>
<dbReference type="InterPro" id="IPR001466">
    <property type="entry name" value="Beta-lactam-related"/>
</dbReference>
<name>A0A1L9RPR7_ASPWE</name>
<keyword evidence="3" id="KW-1185">Reference proteome</keyword>
<dbReference type="PANTHER" id="PTHR43319:SF3">
    <property type="entry name" value="BETA-LACTAMASE-RELATED DOMAIN-CONTAINING PROTEIN"/>
    <property type="match status" value="1"/>
</dbReference>
<dbReference type="OrthoDB" id="5946976at2759"/>